<dbReference type="SUPFAM" id="SSF56601">
    <property type="entry name" value="beta-lactamase/transpeptidase-like"/>
    <property type="match status" value="1"/>
</dbReference>
<dbReference type="GO" id="GO:0009002">
    <property type="term" value="F:serine-type D-Ala-D-Ala carboxypeptidase activity"/>
    <property type="evidence" value="ECO:0007669"/>
    <property type="project" value="UniProtKB-EC"/>
</dbReference>
<evidence type="ECO:0000313" key="19">
    <source>
        <dbReference type="EMBL" id="QNE05737.1"/>
    </source>
</evidence>
<proteinExistence type="inferred from homology"/>
<dbReference type="GO" id="GO:0071555">
    <property type="term" value="P:cell wall organization"/>
    <property type="evidence" value="ECO:0007669"/>
    <property type="project" value="UniProtKB-KW"/>
</dbReference>
<feature type="transmembrane region" description="Helical" evidence="16">
    <location>
        <begin position="26"/>
        <end position="51"/>
    </location>
</feature>
<protein>
    <submittedName>
        <fullName evidence="19">PBP1A family penicillin-binding protein</fullName>
    </submittedName>
</protein>
<keyword evidence="9" id="KW-0133">Cell shape</keyword>
<evidence type="ECO:0000256" key="9">
    <source>
        <dbReference type="ARBA" id="ARBA00022960"/>
    </source>
</evidence>
<comment type="catalytic activity">
    <reaction evidence="13">
        <text>Preferential cleavage: (Ac)2-L-Lys-D-Ala-|-D-Ala. Also transpeptidation of peptidyl-alanyl moieties that are N-acyl substituents of D-alanine.</text>
        <dbReference type="EC" id="3.4.16.4"/>
    </reaction>
</comment>
<dbReference type="InterPro" id="IPR036950">
    <property type="entry name" value="PBP_transglycosylase"/>
</dbReference>
<dbReference type="EMBL" id="CP060052">
    <property type="protein sequence ID" value="QNE05737.1"/>
    <property type="molecule type" value="Genomic_DNA"/>
</dbReference>
<feature type="region of interest" description="Disordered" evidence="15">
    <location>
        <begin position="1"/>
        <end position="20"/>
    </location>
</feature>
<accession>A0A7G6VVH2</accession>
<evidence type="ECO:0000256" key="10">
    <source>
        <dbReference type="ARBA" id="ARBA00022984"/>
    </source>
</evidence>
<feature type="compositionally biased region" description="Basic and acidic residues" evidence="15">
    <location>
        <begin position="752"/>
        <end position="763"/>
    </location>
</feature>
<evidence type="ECO:0000256" key="3">
    <source>
        <dbReference type="ARBA" id="ARBA00007739"/>
    </source>
</evidence>
<comment type="pathway">
    <text evidence="1">Cell wall biogenesis; peptidoglycan biosynthesis.</text>
</comment>
<evidence type="ECO:0000256" key="14">
    <source>
        <dbReference type="ARBA" id="ARBA00049902"/>
    </source>
</evidence>
<dbReference type="InterPro" id="IPR023346">
    <property type="entry name" value="Lysozyme-like_dom_sf"/>
</dbReference>
<dbReference type="Gene3D" id="1.10.3810.10">
    <property type="entry name" value="Biosynthetic peptidoglycan transglycosylase-like"/>
    <property type="match status" value="1"/>
</dbReference>
<dbReference type="NCBIfam" id="TIGR02074">
    <property type="entry name" value="PBP_1a_fam"/>
    <property type="match status" value="1"/>
</dbReference>
<dbReference type="GO" id="GO:0009252">
    <property type="term" value="P:peptidoglycan biosynthetic process"/>
    <property type="evidence" value="ECO:0007669"/>
    <property type="project" value="UniProtKB-UniPathway"/>
</dbReference>
<dbReference type="FunFam" id="1.10.3810.10:FF:000001">
    <property type="entry name" value="Penicillin-binding protein 1A"/>
    <property type="match status" value="1"/>
</dbReference>
<dbReference type="UniPathway" id="UPA00219"/>
<evidence type="ECO:0000256" key="6">
    <source>
        <dbReference type="ARBA" id="ARBA00022676"/>
    </source>
</evidence>
<dbReference type="SUPFAM" id="SSF53955">
    <property type="entry name" value="Lysozyme-like"/>
    <property type="match status" value="1"/>
</dbReference>
<comment type="catalytic activity">
    <reaction evidence="14">
        <text>[GlcNAc-(1-&gt;4)-Mur2Ac(oyl-L-Ala-gamma-D-Glu-L-Lys-D-Ala-D-Ala)](n)-di-trans,octa-cis-undecaprenyl diphosphate + beta-D-GlcNAc-(1-&gt;4)-Mur2Ac(oyl-L-Ala-gamma-D-Glu-L-Lys-D-Ala-D-Ala)-di-trans,octa-cis-undecaprenyl diphosphate = [GlcNAc-(1-&gt;4)-Mur2Ac(oyl-L-Ala-gamma-D-Glu-L-Lys-D-Ala-D-Ala)](n+1)-di-trans,octa-cis-undecaprenyl diphosphate + di-trans,octa-cis-undecaprenyl diphosphate + H(+)</text>
        <dbReference type="Rhea" id="RHEA:23708"/>
        <dbReference type="Rhea" id="RHEA-COMP:9602"/>
        <dbReference type="Rhea" id="RHEA-COMP:9603"/>
        <dbReference type="ChEBI" id="CHEBI:15378"/>
        <dbReference type="ChEBI" id="CHEBI:58405"/>
        <dbReference type="ChEBI" id="CHEBI:60033"/>
        <dbReference type="ChEBI" id="CHEBI:78435"/>
        <dbReference type="EC" id="2.4.99.28"/>
    </reaction>
</comment>
<dbReference type="RefSeq" id="WP_185884803.1">
    <property type="nucleotide sequence ID" value="NZ_CP060052.1"/>
</dbReference>
<dbReference type="GO" id="GO:0008955">
    <property type="term" value="F:peptidoglycan glycosyltransferase activity"/>
    <property type="evidence" value="ECO:0007669"/>
    <property type="project" value="UniProtKB-EC"/>
</dbReference>
<evidence type="ECO:0000259" key="17">
    <source>
        <dbReference type="Pfam" id="PF00905"/>
    </source>
</evidence>
<evidence type="ECO:0000256" key="4">
    <source>
        <dbReference type="ARBA" id="ARBA00022645"/>
    </source>
</evidence>
<keyword evidence="5" id="KW-0645">Protease</keyword>
<dbReference type="InterPro" id="IPR012338">
    <property type="entry name" value="Beta-lactam/transpept-like"/>
</dbReference>
<keyword evidence="16" id="KW-0472">Membrane</keyword>
<dbReference type="PANTHER" id="PTHR32282">
    <property type="entry name" value="BINDING PROTEIN TRANSPEPTIDASE, PUTATIVE-RELATED"/>
    <property type="match status" value="1"/>
</dbReference>
<evidence type="ECO:0000256" key="11">
    <source>
        <dbReference type="ARBA" id="ARBA00023268"/>
    </source>
</evidence>
<evidence type="ECO:0000256" key="1">
    <source>
        <dbReference type="ARBA" id="ARBA00004752"/>
    </source>
</evidence>
<dbReference type="Proteomes" id="UP000515297">
    <property type="component" value="Chromosome"/>
</dbReference>
<evidence type="ECO:0000259" key="18">
    <source>
        <dbReference type="Pfam" id="PF00912"/>
    </source>
</evidence>
<evidence type="ECO:0000256" key="12">
    <source>
        <dbReference type="ARBA" id="ARBA00023316"/>
    </source>
</evidence>
<dbReference type="Pfam" id="PF00905">
    <property type="entry name" value="Transpeptidase"/>
    <property type="match status" value="1"/>
</dbReference>
<feature type="region of interest" description="Disordered" evidence="15">
    <location>
        <begin position="629"/>
        <end position="763"/>
    </location>
</feature>
<dbReference type="Gene3D" id="3.40.710.10">
    <property type="entry name" value="DD-peptidase/beta-lactamase superfamily"/>
    <property type="match status" value="1"/>
</dbReference>
<keyword evidence="8" id="KW-0378">Hydrolase</keyword>
<dbReference type="InterPro" id="IPR001264">
    <property type="entry name" value="Glyco_trans_51"/>
</dbReference>
<dbReference type="InterPro" id="IPR001460">
    <property type="entry name" value="PCN-bd_Tpept"/>
</dbReference>
<feature type="compositionally biased region" description="Basic and acidic residues" evidence="15">
    <location>
        <begin position="695"/>
        <end position="723"/>
    </location>
</feature>
<evidence type="ECO:0000256" key="15">
    <source>
        <dbReference type="SAM" id="MobiDB-lite"/>
    </source>
</evidence>
<evidence type="ECO:0000256" key="16">
    <source>
        <dbReference type="SAM" id="Phobius"/>
    </source>
</evidence>
<keyword evidence="7" id="KW-0808">Transferase</keyword>
<dbReference type="GO" id="GO:0008658">
    <property type="term" value="F:penicillin binding"/>
    <property type="evidence" value="ECO:0007669"/>
    <property type="project" value="InterPro"/>
</dbReference>
<name>A0A7G6VVH2_9SPHN</name>
<feature type="domain" description="Penicillin-binding protein transpeptidase" evidence="17">
    <location>
        <begin position="338"/>
        <end position="561"/>
    </location>
</feature>
<feature type="compositionally biased region" description="Basic and acidic residues" evidence="15">
    <location>
        <begin position="652"/>
        <end position="669"/>
    </location>
</feature>
<comment type="similarity">
    <text evidence="3">In the N-terminal section; belongs to the glycosyltransferase 51 family.</text>
</comment>
<feature type="domain" description="Glycosyl transferase family 51" evidence="18">
    <location>
        <begin position="83"/>
        <end position="252"/>
    </location>
</feature>
<keyword evidence="16" id="KW-1133">Transmembrane helix</keyword>
<evidence type="ECO:0000256" key="7">
    <source>
        <dbReference type="ARBA" id="ARBA00022679"/>
    </source>
</evidence>
<keyword evidence="4" id="KW-0121">Carboxypeptidase</keyword>
<keyword evidence="11" id="KW-0511">Multifunctional enzyme</keyword>
<dbReference type="PANTHER" id="PTHR32282:SF33">
    <property type="entry name" value="PEPTIDOGLYCAN GLYCOSYLTRANSFERASE"/>
    <property type="match status" value="1"/>
</dbReference>
<evidence type="ECO:0000256" key="2">
    <source>
        <dbReference type="ARBA" id="ARBA00007090"/>
    </source>
</evidence>
<reference evidence="19 20" key="1">
    <citation type="submission" date="2020-08" db="EMBL/GenBank/DDBJ databases">
        <authorList>
            <person name="Liu G."/>
            <person name="Sun C."/>
        </authorList>
    </citation>
    <scope>NUCLEOTIDE SEQUENCE [LARGE SCALE GENOMIC DNA]</scope>
    <source>
        <strain evidence="19 20">OT19</strain>
    </source>
</reference>
<evidence type="ECO:0000313" key="20">
    <source>
        <dbReference type="Proteomes" id="UP000515297"/>
    </source>
</evidence>
<dbReference type="GO" id="GO:0008360">
    <property type="term" value="P:regulation of cell shape"/>
    <property type="evidence" value="ECO:0007669"/>
    <property type="project" value="UniProtKB-KW"/>
</dbReference>
<keyword evidence="16" id="KW-0812">Transmembrane</keyword>
<dbReference type="InterPro" id="IPR050396">
    <property type="entry name" value="Glycosyltr_51/Transpeptidase"/>
</dbReference>
<keyword evidence="10" id="KW-0573">Peptidoglycan synthesis</keyword>
<dbReference type="AlphaFoldDB" id="A0A7G6VVH2"/>
<comment type="similarity">
    <text evidence="2">In the C-terminal section; belongs to the transpeptidase family.</text>
</comment>
<evidence type="ECO:0000256" key="5">
    <source>
        <dbReference type="ARBA" id="ARBA00022670"/>
    </source>
</evidence>
<evidence type="ECO:0000256" key="8">
    <source>
        <dbReference type="ARBA" id="ARBA00022801"/>
    </source>
</evidence>
<dbReference type="GO" id="GO:0006508">
    <property type="term" value="P:proteolysis"/>
    <property type="evidence" value="ECO:0007669"/>
    <property type="project" value="UniProtKB-KW"/>
</dbReference>
<evidence type="ECO:0000256" key="13">
    <source>
        <dbReference type="ARBA" id="ARBA00034000"/>
    </source>
</evidence>
<keyword evidence="12" id="KW-0961">Cell wall biogenesis/degradation</keyword>
<dbReference type="Pfam" id="PF00912">
    <property type="entry name" value="Transgly"/>
    <property type="match status" value="1"/>
</dbReference>
<dbReference type="GO" id="GO:0030288">
    <property type="term" value="C:outer membrane-bounded periplasmic space"/>
    <property type="evidence" value="ECO:0007669"/>
    <property type="project" value="TreeGrafter"/>
</dbReference>
<gene>
    <name evidence="19" type="ORF">H4O24_03390</name>
</gene>
<organism evidence="19 20">
    <name type="scientific">Croceicoccus marinus</name>
    <dbReference type="NCBI Taxonomy" id="450378"/>
    <lineage>
        <taxon>Bacteria</taxon>
        <taxon>Pseudomonadati</taxon>
        <taxon>Pseudomonadota</taxon>
        <taxon>Alphaproteobacteria</taxon>
        <taxon>Sphingomonadales</taxon>
        <taxon>Erythrobacteraceae</taxon>
        <taxon>Croceicoccus</taxon>
    </lineage>
</organism>
<sequence>MASNGKRRSSGSGRESRNSDQPKKRWWLRILVTLFGIGVLAAIGLVMAVLVTMRSLPSYSTLKASEHGQMIVVRARDGRELVSIGPSYGEWLDAREIPEVMKNAMVAVEDRRFYDHWGVDPIGVLRSLMVRVQQGYWRQGGSTITQQLARNIFLNNNKTFDRKVREAILALALEQKFSKDQILELYLNKVYFGGGAYGVDSASRLFFSHPATDLRPAEAAIIAGLVKAPSRYSPTADANAAISRAAIVLRLMEQEGYISPSEAAAIDVSTVKLKEEHGQNSVRYFTDWVLPQLDFLVPDSFEPIEVWTTLDVGMQRAATTAIKSNVPSGAQGALVSLDRDGAVLALVGGTDYVETNYNRATQAQRQPGSAWKLFVYLAALEAGYTPDSPVFDRPITIDGWTPRNSGGTYAGKIDVRAAFAYSKNTVAAQLGESVGFGTVASMARRFGITSPISTYPSMVLGASEVRLIDLTGAFAAVQAEGRSVEPYGITRVTTADGELLYERQRGRQDQLVAPYVAAQMTDLLQTAVNTGTGRAAQIGRPAAGKTGTTSSNKDGWFMGFSSGITTGVWMGRDDNARVGGLQGGTAPARAWAAYMRIATDKRPVEEFNTELTLPEWQLEPDDEAWFGGEGGDYYFFDEDGNPIDPYGGDYRAPPDDGMRPGDRGERGGDEYGYGPDGYRDDYYDDGYGSAPPSERQPEQPRGIDQDFLDRATGREDRQLRRDPPPGSRQPVSRQQGAAQRIEPTRQSQPKVVEFERVEDQYQP</sequence>
<keyword evidence="6" id="KW-0328">Glycosyltransferase</keyword>